<evidence type="ECO:0000313" key="4">
    <source>
        <dbReference type="EMBL" id="AWB35608.1"/>
    </source>
</evidence>
<keyword evidence="2" id="KW-1133">Transmembrane helix</keyword>
<dbReference type="Proteomes" id="UP000244571">
    <property type="component" value="Chromosome"/>
</dbReference>
<gene>
    <name evidence="4" type="ORF">DBV39_03290</name>
</gene>
<keyword evidence="2" id="KW-0812">Transmembrane</keyword>
<reference evidence="4 5" key="1">
    <citation type="submission" date="2018-04" db="EMBL/GenBank/DDBJ databases">
        <title>Bordetella sp. HZ20 isolated from seawater.</title>
        <authorList>
            <person name="Sun C."/>
        </authorList>
    </citation>
    <scope>NUCLEOTIDE SEQUENCE [LARGE SCALE GENOMIC DNA]</scope>
    <source>
        <strain evidence="4 5">HZ20</strain>
    </source>
</reference>
<dbReference type="SUPFAM" id="SSF51735">
    <property type="entry name" value="NAD(P)-binding Rossmann-fold domains"/>
    <property type="match status" value="2"/>
</dbReference>
<name>A0A2R4XPC2_9BURK</name>
<feature type="domain" description="Polysaccharide biosynthesis protein CapD-like" evidence="3">
    <location>
        <begin position="291"/>
        <end position="600"/>
    </location>
</feature>
<proteinExistence type="inferred from homology"/>
<dbReference type="AlphaFoldDB" id="A0A2R4XPC2"/>
<accession>A0A2R4XPC2</accession>
<evidence type="ECO:0000313" key="5">
    <source>
        <dbReference type="Proteomes" id="UP000244571"/>
    </source>
</evidence>
<evidence type="ECO:0000259" key="3">
    <source>
        <dbReference type="Pfam" id="PF02719"/>
    </source>
</evidence>
<feature type="transmembrane region" description="Helical" evidence="2">
    <location>
        <begin position="54"/>
        <end position="72"/>
    </location>
</feature>
<dbReference type="Pfam" id="PF02719">
    <property type="entry name" value="Polysacc_synt_2"/>
    <property type="match status" value="1"/>
</dbReference>
<evidence type="ECO:0000256" key="1">
    <source>
        <dbReference type="ARBA" id="ARBA00007430"/>
    </source>
</evidence>
<dbReference type="PANTHER" id="PTHR43318">
    <property type="entry name" value="UDP-N-ACETYLGLUCOSAMINE 4,6-DEHYDRATASE"/>
    <property type="match status" value="1"/>
</dbReference>
<protein>
    <submittedName>
        <fullName evidence="4">Polysaccharide biosynthesis protein</fullName>
    </submittedName>
</protein>
<evidence type="ECO:0000256" key="2">
    <source>
        <dbReference type="SAM" id="Phobius"/>
    </source>
</evidence>
<dbReference type="InterPro" id="IPR036291">
    <property type="entry name" value="NAD(P)-bd_dom_sf"/>
</dbReference>
<feature type="transmembrane region" description="Helical" evidence="2">
    <location>
        <begin position="12"/>
        <end position="34"/>
    </location>
</feature>
<dbReference type="KEGG" id="boz:DBV39_03290"/>
<sequence length="665" mass="73015">MLADPVLAMPRFAKRSIALLVDVCLCVLTVWLAFFLRLDYWVPIVSDQFWEADIAALISIILALPIFVRYGFYRVIFRHSELTAAHTIVRAMAVYGLLYFTAITVIGFTGIPRTVGVMQPILLLLAIGASRALAAFWLGGAYRAILRQSKRPGVLIYGAGYAGRQLAAAMHNSAEMQIIGYLDDDPHLQRQVLNGLPIYDPQDLPLLVETKGVQSVLLALPSINRSRRNAIISKIQQARVAVHSLPSMSALAQGKVSLADLLELDIDDLLGRESVSPNPLLLARNIQGKTVMVTGAGGSIGSEICRQIMKHSPRRLLLVEASEFALYAIHSELESTWLSEPQNLASLEDGTEDQKSSPLIPLIGNVQDTGRMRVLLSTWMPQTIYHAAAYKHVPLVEHNPAEGIKNNTCGTLTVAELAMQYSVSDFVLVSTDKAVRPTNIMGASKRLAEMVLQALAESSPDTSKTRFTMVRFGNVLGSSGSVVPKFRQQIRDGGPVTVTHGEMTRYFMTIPEAAQLVIQAGAMAQGGDVFVLDMGEPVKIIDLARRMIELSGLTVRDESNPDGDIEIEVTGLRPGEKLYEELLIGHNPKGTSHPRIMRAQEDYLEWSELKPLLAELLVASNNNEIGKVKLMLQKLVSGYSPCADIVDWIHLEQDSHHGQALNDTH</sequence>
<dbReference type="CDD" id="cd05237">
    <property type="entry name" value="UDP_invert_4-6DH_SDR_e"/>
    <property type="match status" value="1"/>
</dbReference>
<dbReference type="EMBL" id="CP028901">
    <property type="protein sequence ID" value="AWB35608.1"/>
    <property type="molecule type" value="Genomic_DNA"/>
</dbReference>
<dbReference type="PANTHER" id="PTHR43318:SF1">
    <property type="entry name" value="POLYSACCHARIDE BIOSYNTHESIS PROTEIN EPSC-RELATED"/>
    <property type="match status" value="1"/>
</dbReference>
<keyword evidence="5" id="KW-1185">Reference proteome</keyword>
<keyword evidence="2" id="KW-0472">Membrane</keyword>
<comment type="similarity">
    <text evidence="1">Belongs to the polysaccharide synthase family.</text>
</comment>
<dbReference type="Gene3D" id="3.40.50.720">
    <property type="entry name" value="NAD(P)-binding Rossmann-like Domain"/>
    <property type="match status" value="2"/>
</dbReference>
<feature type="transmembrane region" description="Helical" evidence="2">
    <location>
        <begin position="92"/>
        <end position="111"/>
    </location>
</feature>
<dbReference type="InterPro" id="IPR003869">
    <property type="entry name" value="Polysac_CapD-like"/>
</dbReference>
<dbReference type="InterPro" id="IPR051203">
    <property type="entry name" value="Polysaccharide_Synthase-Rel"/>
</dbReference>
<dbReference type="OrthoDB" id="9803111at2"/>
<organism evidence="4 5">
    <name type="scientific">Orrella marina</name>
    <dbReference type="NCBI Taxonomy" id="2163011"/>
    <lineage>
        <taxon>Bacteria</taxon>
        <taxon>Pseudomonadati</taxon>
        <taxon>Pseudomonadota</taxon>
        <taxon>Betaproteobacteria</taxon>
        <taxon>Burkholderiales</taxon>
        <taxon>Alcaligenaceae</taxon>
        <taxon>Orrella</taxon>
    </lineage>
</organism>